<dbReference type="EMBL" id="BARU01013491">
    <property type="protein sequence ID" value="GAH37437.1"/>
    <property type="molecule type" value="Genomic_DNA"/>
</dbReference>
<dbReference type="InterPro" id="IPR035093">
    <property type="entry name" value="RelE/ParE_toxin_dom_sf"/>
</dbReference>
<keyword evidence="1" id="KW-1277">Toxin-antitoxin system</keyword>
<organism evidence="2">
    <name type="scientific">marine sediment metagenome</name>
    <dbReference type="NCBI Taxonomy" id="412755"/>
    <lineage>
        <taxon>unclassified sequences</taxon>
        <taxon>metagenomes</taxon>
        <taxon>ecological metagenomes</taxon>
    </lineage>
</organism>
<gene>
    <name evidence="2" type="ORF">S03H2_24330</name>
</gene>
<accession>X1EXY5</accession>
<dbReference type="Gene3D" id="3.30.2310.20">
    <property type="entry name" value="RelE-like"/>
    <property type="match status" value="1"/>
</dbReference>
<dbReference type="Pfam" id="PF05016">
    <property type="entry name" value="ParE_toxin"/>
    <property type="match status" value="1"/>
</dbReference>
<proteinExistence type="predicted"/>
<name>X1EXY5_9ZZZZ</name>
<evidence type="ECO:0008006" key="3">
    <source>
        <dbReference type="Google" id="ProtNLM"/>
    </source>
</evidence>
<protein>
    <recommendedName>
        <fullName evidence="3">Type II toxin-antitoxin system RelE/ParE family toxin</fullName>
    </recommendedName>
</protein>
<evidence type="ECO:0000256" key="1">
    <source>
        <dbReference type="ARBA" id="ARBA00022649"/>
    </source>
</evidence>
<dbReference type="InterPro" id="IPR007712">
    <property type="entry name" value="RelE/ParE_toxin"/>
</dbReference>
<dbReference type="SUPFAM" id="SSF143011">
    <property type="entry name" value="RelE-like"/>
    <property type="match status" value="1"/>
</dbReference>
<dbReference type="AlphaFoldDB" id="X1EXY5"/>
<comment type="caution">
    <text evidence="2">The sequence shown here is derived from an EMBL/GenBank/DDBJ whole genome shotgun (WGS) entry which is preliminary data.</text>
</comment>
<evidence type="ECO:0000313" key="2">
    <source>
        <dbReference type="EMBL" id="GAH37437.1"/>
    </source>
</evidence>
<reference evidence="2" key="1">
    <citation type="journal article" date="2014" name="Front. Microbiol.">
        <title>High frequency of phylogenetically diverse reductive dehalogenase-homologous genes in deep subseafloor sedimentary metagenomes.</title>
        <authorList>
            <person name="Kawai M."/>
            <person name="Futagami T."/>
            <person name="Toyoda A."/>
            <person name="Takaki Y."/>
            <person name="Nishi S."/>
            <person name="Hori S."/>
            <person name="Arai W."/>
            <person name="Tsubouchi T."/>
            <person name="Morono Y."/>
            <person name="Uchiyama I."/>
            <person name="Ito T."/>
            <person name="Fujiyama A."/>
            <person name="Inagaki F."/>
            <person name="Takami H."/>
        </authorList>
    </citation>
    <scope>NUCLEOTIDE SEQUENCE</scope>
    <source>
        <strain evidence="2">Expedition CK06-06</strain>
    </source>
</reference>
<sequence>MFKVTLLPDAETSFKKLDKSLQKRISQKIDWLAANADKIVHHPLISLPDDLRGLCRIRAGDYRIIYWIYYEIKQIRIYEIEHRSRGYRSLKK</sequence>